<dbReference type="InterPro" id="IPR035920">
    <property type="entry name" value="YhbY-like_sf"/>
</dbReference>
<reference evidence="3" key="1">
    <citation type="submission" date="2018-06" db="EMBL/GenBank/DDBJ databases">
        <authorList>
            <person name="Zhirakovskaya E."/>
        </authorList>
    </citation>
    <scope>NUCLEOTIDE SEQUENCE</scope>
</reference>
<dbReference type="SMART" id="SM01103">
    <property type="entry name" value="CRS1_YhbY"/>
    <property type="match status" value="1"/>
</dbReference>
<sequence>MPLLQKQLKNLRKLAHHQKVIVIVGQHGLTDSVMFEIDNALEIHELLKVRISAGDKTDRNQVIDNIAQQTQSEIVQRIGHIAVFYRQGENNKFST</sequence>
<dbReference type="EMBL" id="UOFR01000067">
    <property type="protein sequence ID" value="VAW99476.1"/>
    <property type="molecule type" value="Genomic_DNA"/>
</dbReference>
<dbReference type="InterPro" id="IPR051925">
    <property type="entry name" value="RNA-binding_domain"/>
</dbReference>
<dbReference type="NCBIfam" id="TIGR00253">
    <property type="entry name" value="RNA_bind_YhbY"/>
    <property type="match status" value="1"/>
</dbReference>
<feature type="domain" description="CRM" evidence="2">
    <location>
        <begin position="1"/>
        <end position="95"/>
    </location>
</feature>
<dbReference type="PANTHER" id="PTHR40065">
    <property type="entry name" value="RNA-BINDING PROTEIN YHBY"/>
    <property type="match status" value="1"/>
</dbReference>
<dbReference type="GO" id="GO:0003723">
    <property type="term" value="F:RNA binding"/>
    <property type="evidence" value="ECO:0007669"/>
    <property type="project" value="UniProtKB-KW"/>
</dbReference>
<dbReference type="Pfam" id="PF01985">
    <property type="entry name" value="CRS1_YhbY"/>
    <property type="match status" value="1"/>
</dbReference>
<dbReference type="Gene3D" id="3.30.110.60">
    <property type="entry name" value="YhbY-like"/>
    <property type="match status" value="1"/>
</dbReference>
<accession>A0A3B1B336</accession>
<protein>
    <recommendedName>
        <fullName evidence="2">CRM domain-containing protein</fullName>
    </recommendedName>
</protein>
<organism evidence="3">
    <name type="scientific">hydrothermal vent metagenome</name>
    <dbReference type="NCBI Taxonomy" id="652676"/>
    <lineage>
        <taxon>unclassified sequences</taxon>
        <taxon>metagenomes</taxon>
        <taxon>ecological metagenomes</taxon>
    </lineage>
</organism>
<evidence type="ECO:0000256" key="1">
    <source>
        <dbReference type="ARBA" id="ARBA00022884"/>
    </source>
</evidence>
<dbReference type="PROSITE" id="PS51295">
    <property type="entry name" value="CRM"/>
    <property type="match status" value="1"/>
</dbReference>
<dbReference type="PANTHER" id="PTHR40065:SF3">
    <property type="entry name" value="RNA-BINDING PROTEIN YHBY"/>
    <property type="match status" value="1"/>
</dbReference>
<proteinExistence type="predicted"/>
<dbReference type="InterPro" id="IPR017924">
    <property type="entry name" value="RNA-binding_YhbY"/>
</dbReference>
<keyword evidence="1" id="KW-0694">RNA-binding</keyword>
<evidence type="ECO:0000259" key="2">
    <source>
        <dbReference type="PROSITE" id="PS51295"/>
    </source>
</evidence>
<dbReference type="InterPro" id="IPR001890">
    <property type="entry name" value="RNA-binding_CRM"/>
</dbReference>
<name>A0A3B1B336_9ZZZZ</name>
<evidence type="ECO:0000313" key="3">
    <source>
        <dbReference type="EMBL" id="VAW99476.1"/>
    </source>
</evidence>
<dbReference type="AlphaFoldDB" id="A0A3B1B336"/>
<dbReference type="SUPFAM" id="SSF75471">
    <property type="entry name" value="YhbY-like"/>
    <property type="match status" value="1"/>
</dbReference>
<gene>
    <name evidence="3" type="ORF">MNBD_GAMMA21-1941</name>
</gene>